<dbReference type="GO" id="GO:0006310">
    <property type="term" value="P:DNA recombination"/>
    <property type="evidence" value="ECO:0007669"/>
    <property type="project" value="UniProtKB-KW"/>
</dbReference>
<protein>
    <recommendedName>
        <fullName evidence="6">Tyr recombinase domain-containing protein</fullName>
    </recommendedName>
</protein>
<dbReference type="AlphaFoldDB" id="A0A0H5QMC2"/>
<dbReference type="InterPro" id="IPR010998">
    <property type="entry name" value="Integrase_recombinase_N"/>
</dbReference>
<dbReference type="InterPro" id="IPR044068">
    <property type="entry name" value="CB"/>
</dbReference>
<dbReference type="SUPFAM" id="SSF56349">
    <property type="entry name" value="DNA breaking-rejoining enzymes"/>
    <property type="match status" value="1"/>
</dbReference>
<keyword evidence="2" id="KW-0233">DNA recombination</keyword>
<geneLocation type="plasmid" evidence="5">
    <name>pRGFK1329</name>
</geneLocation>
<evidence type="ECO:0000313" key="5">
    <source>
        <dbReference type="EMBL" id="CRY96922.1"/>
    </source>
</evidence>
<name>A0A0H5QMC2_9ZZZZ</name>
<reference evidence="5" key="1">
    <citation type="submission" date="2015-06" db="EMBL/GenBank/DDBJ databases">
        <authorList>
            <person name="Joergensen T."/>
        </authorList>
    </citation>
    <scope>NUCLEOTIDE SEQUENCE</scope>
    <source>
        <plasmid evidence="5">pRGFK1329</plasmid>
    </source>
</reference>
<dbReference type="InterPro" id="IPR013762">
    <property type="entry name" value="Integrase-like_cat_sf"/>
</dbReference>
<dbReference type="EMBL" id="LN853895">
    <property type="protein sequence ID" value="CRY96922.1"/>
    <property type="molecule type" value="Genomic_DNA"/>
</dbReference>
<feature type="domain" description="Core-binding (CB)" evidence="4">
    <location>
        <begin position="18"/>
        <end position="124"/>
    </location>
</feature>
<evidence type="ECO:0000259" key="3">
    <source>
        <dbReference type="PROSITE" id="PS51898"/>
    </source>
</evidence>
<evidence type="ECO:0000256" key="1">
    <source>
        <dbReference type="ARBA" id="ARBA00023125"/>
    </source>
</evidence>
<dbReference type="PANTHER" id="PTHR30349">
    <property type="entry name" value="PHAGE INTEGRASE-RELATED"/>
    <property type="match status" value="1"/>
</dbReference>
<keyword evidence="1" id="KW-0238">DNA-binding</keyword>
<dbReference type="InterPro" id="IPR050090">
    <property type="entry name" value="Tyrosine_recombinase_XerCD"/>
</dbReference>
<dbReference type="GO" id="GO:0015074">
    <property type="term" value="P:DNA integration"/>
    <property type="evidence" value="ECO:0007669"/>
    <property type="project" value="InterPro"/>
</dbReference>
<dbReference type="InterPro" id="IPR002104">
    <property type="entry name" value="Integrase_catalytic"/>
</dbReference>
<feature type="domain" description="Tyr recombinase" evidence="3">
    <location>
        <begin position="146"/>
        <end position="359"/>
    </location>
</feature>
<dbReference type="GO" id="GO:0003677">
    <property type="term" value="F:DNA binding"/>
    <property type="evidence" value="ECO:0007669"/>
    <property type="project" value="UniProtKB-KW"/>
</dbReference>
<dbReference type="InterPro" id="IPR011010">
    <property type="entry name" value="DNA_brk_join_enz"/>
</dbReference>
<dbReference type="PROSITE" id="PS51898">
    <property type="entry name" value="TYR_RECOMBINASE"/>
    <property type="match status" value="1"/>
</dbReference>
<sequence length="401" mass="44892">MGALTAYNQQTQIAYQQELSAGLFMDFVKWVDRSAGTTRTYIINLRQFAAWLKYTVCTRPEREDIISYRDWLSSEHEAIQIDPESVTGWKYRTDKSGKPVKIICKPATVAQYLRSVCQFFKWTAASGLYPNIAQNIHAPKVSAEDYKKDALTPAEVLSIESSIAQKAQEAITTAASYDKDTAGRIQRSTEQGKRLFAMYQLAVNAGLRTIEISRANIKDLETKGGQSWLYIWGKGRSEADQKKPIAPEVAESIKDYLKIRTDHYTGSSPLFVSTGNRSGGNRIAPTTISTMLKKAMQEAGFDSEKLTAHSLRHSAGTAAMEATGDNIYLAQEYLRHSDPKTTERYTHRKKDAAQAAIAKQIYDLYHGISDNDPRQQLERAIDKLSRQQIEQLKGIAAAMAN</sequence>
<dbReference type="PROSITE" id="PS51900">
    <property type="entry name" value="CB"/>
    <property type="match status" value="1"/>
</dbReference>
<dbReference type="Pfam" id="PF00589">
    <property type="entry name" value="Phage_integrase"/>
    <property type="match status" value="1"/>
</dbReference>
<dbReference type="Gene3D" id="1.10.443.10">
    <property type="entry name" value="Intergrase catalytic core"/>
    <property type="match status" value="1"/>
</dbReference>
<evidence type="ECO:0000256" key="2">
    <source>
        <dbReference type="ARBA" id="ARBA00023172"/>
    </source>
</evidence>
<organism evidence="5">
    <name type="scientific">uncultured prokaryote</name>
    <dbReference type="NCBI Taxonomy" id="198431"/>
    <lineage>
        <taxon>unclassified sequences</taxon>
        <taxon>environmental samples</taxon>
    </lineage>
</organism>
<reference evidence="5" key="2">
    <citation type="submission" date="2015-07" db="EMBL/GenBank/DDBJ databases">
        <title>Plasmids, circular viruses and viroids from rat gut.</title>
        <authorList>
            <person name="Jorgensen T.J."/>
            <person name="Hansen M.A."/>
            <person name="Xu Z."/>
            <person name="Tabak M.A."/>
            <person name="Sorensen S.J."/>
            <person name="Hansen L.H."/>
        </authorList>
    </citation>
    <scope>NUCLEOTIDE SEQUENCE</scope>
    <source>
        <plasmid evidence="5">pRGFK1329</plasmid>
    </source>
</reference>
<proteinExistence type="predicted"/>
<evidence type="ECO:0008006" key="6">
    <source>
        <dbReference type="Google" id="ProtNLM"/>
    </source>
</evidence>
<dbReference type="Gene3D" id="1.10.150.130">
    <property type="match status" value="1"/>
</dbReference>
<accession>A0A0H5QMC2</accession>
<keyword evidence="5" id="KW-0614">Plasmid</keyword>
<dbReference type="PANTHER" id="PTHR30349:SF41">
    <property type="entry name" value="INTEGRASE_RECOMBINASE PROTEIN MJ0367-RELATED"/>
    <property type="match status" value="1"/>
</dbReference>
<evidence type="ECO:0000259" key="4">
    <source>
        <dbReference type="PROSITE" id="PS51900"/>
    </source>
</evidence>